<dbReference type="NCBIfam" id="TIGR04183">
    <property type="entry name" value="Por_Secre_tail"/>
    <property type="match status" value="1"/>
</dbReference>
<feature type="signal peptide" evidence="2">
    <location>
        <begin position="1"/>
        <end position="18"/>
    </location>
</feature>
<reference evidence="5" key="1">
    <citation type="submission" date="2016-11" db="EMBL/GenBank/DDBJ databases">
        <authorList>
            <person name="Varghese N."/>
            <person name="Submissions S."/>
        </authorList>
    </citation>
    <scope>NUCLEOTIDE SEQUENCE [LARGE SCALE GENOMIC DNA]</scope>
    <source>
        <strain evidence="5">DSM 19978</strain>
    </source>
</reference>
<dbReference type="AlphaFoldDB" id="A0A1M5FN83"/>
<feature type="chain" id="PRO_5012206203" evidence="2">
    <location>
        <begin position="19"/>
        <end position="314"/>
    </location>
</feature>
<dbReference type="InterPro" id="IPR026444">
    <property type="entry name" value="Secre_tail"/>
</dbReference>
<evidence type="ECO:0000313" key="4">
    <source>
        <dbReference type="EMBL" id="SHF92946.1"/>
    </source>
</evidence>
<keyword evidence="5" id="KW-1185">Reference proteome</keyword>
<evidence type="ECO:0000313" key="5">
    <source>
        <dbReference type="Proteomes" id="UP000184516"/>
    </source>
</evidence>
<dbReference type="Pfam" id="PF18962">
    <property type="entry name" value="Por_Secre_tail"/>
    <property type="match status" value="1"/>
</dbReference>
<accession>A0A1M5FN83</accession>
<evidence type="ECO:0000256" key="2">
    <source>
        <dbReference type="SAM" id="SignalP"/>
    </source>
</evidence>
<proteinExistence type="predicted"/>
<keyword evidence="1 2" id="KW-0732">Signal</keyword>
<dbReference type="Proteomes" id="UP000184516">
    <property type="component" value="Unassembled WGS sequence"/>
</dbReference>
<feature type="domain" description="Secretion system C-terminal sorting" evidence="3">
    <location>
        <begin position="244"/>
        <end position="313"/>
    </location>
</feature>
<dbReference type="EMBL" id="FQWB01000001">
    <property type="protein sequence ID" value="SHF92946.1"/>
    <property type="molecule type" value="Genomic_DNA"/>
</dbReference>
<evidence type="ECO:0000256" key="1">
    <source>
        <dbReference type="ARBA" id="ARBA00022729"/>
    </source>
</evidence>
<protein>
    <submittedName>
        <fullName evidence="4">Por secretion system C-terminal sorting domain-containing protein</fullName>
    </submittedName>
</protein>
<dbReference type="RefSeq" id="WP_244534338.1">
    <property type="nucleotide sequence ID" value="NZ_FQWB01000001.1"/>
</dbReference>
<name>A0A1M5FN83_9FLAO</name>
<dbReference type="STRING" id="468056.SAMN05443549_101863"/>
<evidence type="ECO:0000259" key="3">
    <source>
        <dbReference type="Pfam" id="PF18962"/>
    </source>
</evidence>
<organism evidence="4 5">
    <name type="scientific">Flavobacterium fluvii</name>
    <dbReference type="NCBI Taxonomy" id="468056"/>
    <lineage>
        <taxon>Bacteria</taxon>
        <taxon>Pseudomonadati</taxon>
        <taxon>Bacteroidota</taxon>
        <taxon>Flavobacteriia</taxon>
        <taxon>Flavobacteriales</taxon>
        <taxon>Flavobacteriaceae</taxon>
        <taxon>Flavobacterium</taxon>
    </lineage>
</organism>
<gene>
    <name evidence="4" type="ORF">SAMN05443549_101863</name>
</gene>
<sequence>MKKLYTFFFILSASLSFGQTSLPFSDTFSYASGNLHETSPWSAVGTASPSDHILLDGSKVTFAGGGTDAQVLINTQTTGTIYFKLDLKITSMAGVTDANGGYLAGFAQNSTTFGGTLWAKRIDDNTYNLGIETRTGTGLLTTYTTSTYNTGTSYSIIISYTFNTASAADDVTKLWVNPTSSDEATPLLTDTHTGTDLTQIASFFLRQDSTTETGSAEVDNLRISTTFADVLANNKFNTIAGLSVYPNPVTKGTLYITSNSDSAKSVAIFDVLGKQVLNTKTSSNTVNVSTLKGGVYIIKITEEGKTDTKKLIIE</sequence>